<dbReference type="GO" id="GO:0003700">
    <property type="term" value="F:DNA-binding transcription factor activity"/>
    <property type="evidence" value="ECO:0007669"/>
    <property type="project" value="InterPro"/>
</dbReference>
<dbReference type="PANTHER" id="PTHR36216:SF1">
    <property type="entry name" value="HTH ARSR-TYPE DOMAIN-CONTAINING PROTEIN"/>
    <property type="match status" value="1"/>
</dbReference>
<dbReference type="InterPro" id="IPR036388">
    <property type="entry name" value="WH-like_DNA-bd_sf"/>
</dbReference>
<dbReference type="EMBL" id="DP000238">
    <property type="protein sequence ID" value="ABK76697.1"/>
    <property type="molecule type" value="Genomic_DNA"/>
</dbReference>
<organism evidence="2 3">
    <name type="scientific">Cenarchaeum symbiosum (strain A)</name>
    <dbReference type="NCBI Taxonomy" id="414004"/>
    <lineage>
        <taxon>Archaea</taxon>
        <taxon>Nitrososphaerota</taxon>
        <taxon>Candidatus Cenarchaeales</taxon>
        <taxon>Candidatus Cenarchaeaceae</taxon>
        <taxon>Candidatus Cenarchaeum</taxon>
    </lineage>
</organism>
<evidence type="ECO:0000313" key="2">
    <source>
        <dbReference type="EMBL" id="ABK76697.1"/>
    </source>
</evidence>
<name>A0RTN0_CENSY</name>
<reference evidence="2 3" key="1">
    <citation type="journal article" date="2006" name="Proc. Natl. Acad. Sci. U.S.A.">
        <title>Genomic analysis of the uncultivated marine crenarchaeote Cenarchaeum symbiosum.</title>
        <authorList>
            <person name="Hallam S.J."/>
            <person name="Konstantinidis K.T."/>
            <person name="Putnam N."/>
            <person name="Schleper C."/>
            <person name="Watanabe Y."/>
            <person name="Sugahara J."/>
            <person name="Preston C."/>
            <person name="de la Torre J."/>
            <person name="Richardson P.M."/>
            <person name="DeLong E.F."/>
        </authorList>
    </citation>
    <scope>NUCLEOTIDE SEQUENCE [LARGE SCALE GENOMIC DNA]</scope>
    <source>
        <strain evidence="3">A</strain>
    </source>
</reference>
<dbReference type="SUPFAM" id="SSF46785">
    <property type="entry name" value="Winged helix' DNA-binding domain"/>
    <property type="match status" value="2"/>
</dbReference>
<dbReference type="Pfam" id="PF24266">
    <property type="entry name" value="HTH_HVO_0163_N"/>
    <property type="match status" value="1"/>
</dbReference>
<dbReference type="InterPro" id="IPR036390">
    <property type="entry name" value="WH_DNA-bd_sf"/>
</dbReference>
<sequence length="154" mass="16833">MTGAPRDKRDLIHRHIRENPGLLLGDISSGTGIPKATLAYHVNKLVRENKVKHRASSRRKRYFAVGYTEVQAGAICALRTATPRAILGMLLDSPGTSFSGMASSIQKSRSTVSACLKSLSDSGLVGSKLDGMTRVYFVRDGDTVREMLDRYFSS</sequence>
<evidence type="ECO:0000313" key="3">
    <source>
        <dbReference type="Proteomes" id="UP000000758"/>
    </source>
</evidence>
<dbReference type="SMART" id="SM00418">
    <property type="entry name" value="HTH_ARSR"/>
    <property type="match status" value="1"/>
</dbReference>
<proteinExistence type="predicted"/>
<dbReference type="AlphaFoldDB" id="A0RTN0"/>
<evidence type="ECO:0000259" key="1">
    <source>
        <dbReference type="SMART" id="SM00418"/>
    </source>
</evidence>
<accession>A0RTN0</accession>
<dbReference type="EnsemblBacteria" id="ABK76697">
    <property type="protein sequence ID" value="ABK76697"/>
    <property type="gene ID" value="CENSYa_0048"/>
</dbReference>
<keyword evidence="3" id="KW-1185">Reference proteome</keyword>
<dbReference type="InterPro" id="IPR011991">
    <property type="entry name" value="ArsR-like_HTH"/>
</dbReference>
<dbReference type="HOGENOM" id="CLU_109676_2_0_2"/>
<dbReference type="KEGG" id="csy:CENSYa_0048"/>
<dbReference type="InterPro" id="IPR001845">
    <property type="entry name" value="HTH_ArsR_DNA-bd_dom"/>
</dbReference>
<gene>
    <name evidence="2" type="ordered locus">CENSYa_0048</name>
</gene>
<dbReference type="PANTHER" id="PTHR36216">
    <property type="entry name" value="TRANSCRIPTIONAL REGULATOR, TRMB"/>
    <property type="match status" value="1"/>
</dbReference>
<feature type="domain" description="HTH arsR-type" evidence="1">
    <location>
        <begin position="73"/>
        <end position="149"/>
    </location>
</feature>
<protein>
    <submittedName>
        <fullName evidence="2">Uncharacterized protein conserved in archaea</fullName>
    </submittedName>
</protein>
<dbReference type="Gene3D" id="1.10.10.10">
    <property type="entry name" value="Winged helix-like DNA-binding domain superfamily/Winged helix DNA-binding domain"/>
    <property type="match status" value="2"/>
</dbReference>
<dbReference type="CDD" id="cd00090">
    <property type="entry name" value="HTH_ARSR"/>
    <property type="match status" value="1"/>
</dbReference>
<dbReference type="Pfam" id="PF13412">
    <property type="entry name" value="HTH_24"/>
    <property type="match status" value="1"/>
</dbReference>
<dbReference type="STRING" id="414004.CENSYa_0048"/>
<dbReference type="Proteomes" id="UP000000758">
    <property type="component" value="Chromosome"/>
</dbReference>
<dbReference type="InterPro" id="IPR056504">
    <property type="entry name" value="HTH_HVO_0163_N"/>
</dbReference>